<accession>A0A2N1J8R4</accession>
<dbReference type="Gene3D" id="3.60.110.10">
    <property type="entry name" value="Carbon-nitrogen hydrolase"/>
    <property type="match status" value="1"/>
</dbReference>
<evidence type="ECO:0000259" key="3">
    <source>
        <dbReference type="PROSITE" id="PS50263"/>
    </source>
</evidence>
<dbReference type="AlphaFoldDB" id="A0A2N1J8R4"/>
<feature type="compositionally biased region" description="Basic and acidic residues" evidence="2">
    <location>
        <begin position="522"/>
        <end position="531"/>
    </location>
</feature>
<dbReference type="EMBL" id="KZ454993">
    <property type="protein sequence ID" value="PKI82951.1"/>
    <property type="molecule type" value="Genomic_DNA"/>
</dbReference>
<dbReference type="Gene3D" id="4.10.60.10">
    <property type="entry name" value="Zinc finger, CCHC-type"/>
    <property type="match status" value="1"/>
</dbReference>
<feature type="domain" description="CN hydrolase" evidence="3">
    <location>
        <begin position="19"/>
        <end position="310"/>
    </location>
</feature>
<evidence type="ECO:0000256" key="2">
    <source>
        <dbReference type="SAM" id="MobiDB-lite"/>
    </source>
</evidence>
<keyword evidence="5" id="KW-1185">Reference proteome</keyword>
<dbReference type="Pfam" id="PF00795">
    <property type="entry name" value="CN_hydrolase"/>
    <property type="match status" value="1"/>
</dbReference>
<dbReference type="PANTHER" id="PTHR43674:SF16">
    <property type="entry name" value="CARBON-NITROGEN FAMILY, PUTATIVE (AFU_ORTHOLOGUE AFUA_5G02350)-RELATED"/>
    <property type="match status" value="1"/>
</dbReference>
<dbReference type="GO" id="GO:0016811">
    <property type="term" value="F:hydrolase activity, acting on carbon-nitrogen (but not peptide) bonds, in linear amides"/>
    <property type="evidence" value="ECO:0007669"/>
    <property type="project" value="TreeGrafter"/>
</dbReference>
<feature type="region of interest" description="Disordered" evidence="2">
    <location>
        <begin position="520"/>
        <end position="571"/>
    </location>
</feature>
<feature type="compositionally biased region" description="Acidic residues" evidence="2">
    <location>
        <begin position="548"/>
        <end position="571"/>
    </location>
</feature>
<evidence type="ECO:0000313" key="4">
    <source>
        <dbReference type="EMBL" id="PKI82951.1"/>
    </source>
</evidence>
<dbReference type="PROSITE" id="PS50263">
    <property type="entry name" value="CN_HYDROLASE"/>
    <property type="match status" value="1"/>
</dbReference>
<protein>
    <recommendedName>
        <fullName evidence="3">CN hydrolase domain-containing protein</fullName>
    </recommendedName>
</protein>
<dbReference type="Proteomes" id="UP000232875">
    <property type="component" value="Unassembled WGS sequence"/>
</dbReference>
<dbReference type="STRING" id="2020962.A0A2N1J8R4"/>
<organism evidence="4 5">
    <name type="scientific">Malassezia vespertilionis</name>
    <dbReference type="NCBI Taxonomy" id="2020962"/>
    <lineage>
        <taxon>Eukaryota</taxon>
        <taxon>Fungi</taxon>
        <taxon>Dikarya</taxon>
        <taxon>Basidiomycota</taxon>
        <taxon>Ustilaginomycotina</taxon>
        <taxon>Malasseziomycetes</taxon>
        <taxon>Malasseziales</taxon>
        <taxon>Malasseziaceae</taxon>
        <taxon>Malassezia</taxon>
    </lineage>
</organism>
<evidence type="ECO:0000313" key="5">
    <source>
        <dbReference type="Proteomes" id="UP000232875"/>
    </source>
</evidence>
<name>A0A2N1J8R4_9BASI</name>
<dbReference type="SUPFAM" id="SSF56317">
    <property type="entry name" value="Carbon-nitrogen hydrolase"/>
    <property type="match status" value="1"/>
</dbReference>
<proteinExistence type="predicted"/>
<feature type="region of interest" description="Disordered" evidence="2">
    <location>
        <begin position="601"/>
        <end position="657"/>
    </location>
</feature>
<dbReference type="InterPro" id="IPR003010">
    <property type="entry name" value="C-N_Hydrolase"/>
</dbReference>
<dbReference type="OrthoDB" id="412018at2759"/>
<sequence length="757" mass="83808">MTVATHGAFSYAQEESTRVHVALAQVCPNGSVRGEIDAILPKLAELAREAVDKGADILILPEYFLSGAHHDAWKHASTLPALDEHARAPWVAQVAQIARTAQIAIVTGSAVELRTFPSRPGLFNTCYFIDHFGTVLGEYTKRHLWHPERRLLSAATDETHPTSMQPHTFLFKTKRGLTLRAAMVMCWDLMFPETFRVRITPPKSASDLDLPGEWVGPDIVFSPTCWYANDSGTQALQINPACEQASLDAIVPCRAMETECFVCMCNTAGPDVQDGEPFGLGRSTCAAPILGAYARVPHNRETLLLATLDTTVLRTARDIFKVRQDLADALRMGRKRNKEAKDTATSADGDTSFVLDTHSDEVPLPCQVTEPATQHSPPGLDLPGHVAVVASESVSSAAREVTQTADDTFEQLDAAPHARYYEAEADEKRRLRNVTKRNDAHTSSVLRVARSMSITRGTVHLVRVVFVVVALDTAVGIVRSGDLHGAGLVSETSCPTLWRIYTYNSMPEYEARRAKRMRHLERRASRKEERGQRHRKKRFGWTASLVEPSDESGPSEDTDEEGACEVEPPPEDWDPSLPWCYNCASSGHHWGDDCFLRRTNPTRPTGDPSPFSDTLAASGPFADRHRIRSHRSEGVRPAMRVKRRQSDGPLQRPSLLEDMEHEDDGDWFARHEALRKHSTQQADAIPTRGSPDARIRGSAHRPGTPPFPTHKPTPSLAARLAQRSESPAARRVRRGKGHARNSGTPQSFKPQYRGGYT</sequence>
<reference evidence="4 5" key="1">
    <citation type="submission" date="2017-10" db="EMBL/GenBank/DDBJ databases">
        <title>A novel species of cold-tolerant Malassezia isolated from bats.</title>
        <authorList>
            <person name="Lorch J.M."/>
            <person name="Palmer J.M."/>
            <person name="Vanderwolf K.J."/>
            <person name="Schmidt K.Z."/>
            <person name="Verant M.L."/>
            <person name="Weller T.J."/>
            <person name="Blehert D.S."/>
        </authorList>
    </citation>
    <scope>NUCLEOTIDE SEQUENCE [LARGE SCALE GENOMIC DNA]</scope>
    <source>
        <strain evidence="4 5">NWHC:44797-103</strain>
    </source>
</reference>
<feature type="compositionally biased region" description="Basic residues" evidence="2">
    <location>
        <begin position="730"/>
        <end position="739"/>
    </location>
</feature>
<gene>
    <name evidence="4" type="ORF">MVES_003223</name>
</gene>
<dbReference type="InterPro" id="IPR050345">
    <property type="entry name" value="Aliph_Amidase/BUP"/>
</dbReference>
<dbReference type="InterPro" id="IPR036526">
    <property type="entry name" value="C-N_Hydrolase_sf"/>
</dbReference>
<dbReference type="PANTHER" id="PTHR43674">
    <property type="entry name" value="NITRILASE C965.09-RELATED"/>
    <property type="match status" value="1"/>
</dbReference>
<dbReference type="CDD" id="cd07197">
    <property type="entry name" value="nitrilase"/>
    <property type="match status" value="1"/>
</dbReference>
<feature type="region of interest" description="Disordered" evidence="2">
    <location>
        <begin position="675"/>
        <end position="757"/>
    </location>
</feature>
<evidence type="ECO:0000256" key="1">
    <source>
        <dbReference type="ARBA" id="ARBA00022801"/>
    </source>
</evidence>
<keyword evidence="1" id="KW-0378">Hydrolase</keyword>